<dbReference type="Pfam" id="PF11271">
    <property type="entry name" value="PorA"/>
    <property type="match status" value="1"/>
</dbReference>
<dbReference type="InterPro" id="IPR021424">
    <property type="entry name" value="PorA"/>
</dbReference>
<name>A0ABQ6VCY7_9CORY</name>
<gene>
    <name evidence="3" type="ORF">F8377_08705</name>
</gene>
<organism evidence="3 4">
    <name type="scientific">Corynebacterium zhongnanshanii</name>
    <dbReference type="NCBI Taxonomy" id="2768834"/>
    <lineage>
        <taxon>Bacteria</taxon>
        <taxon>Bacillati</taxon>
        <taxon>Actinomycetota</taxon>
        <taxon>Actinomycetes</taxon>
        <taxon>Mycobacteriales</taxon>
        <taxon>Corynebacteriaceae</taxon>
        <taxon>Corynebacterium</taxon>
    </lineage>
</organism>
<accession>A0ABQ6VCY7</accession>
<keyword evidence="2" id="KW-0812">Transmembrane</keyword>
<comment type="caution">
    <text evidence="3">The sequence shown here is derived from an EMBL/GenBank/DDBJ whole genome shotgun (WGS) entry which is preliminary data.</text>
</comment>
<dbReference type="Proteomes" id="UP000436181">
    <property type="component" value="Unassembled WGS sequence"/>
</dbReference>
<evidence type="ECO:0000313" key="3">
    <source>
        <dbReference type="EMBL" id="KAB3519973.1"/>
    </source>
</evidence>
<sequence>MKRIFSAVLAAVGAALLVLGIALPTYIVPKGKVLPLNLVSTTGTAPTPGNLLDSKALAAGKPVDGKDKLPECSGEVKRVSCFIWKGLDMQSQRFTVAQEPSDKKQVTMELGQTLYRNDKQEPDNLLSATVDRVTLDRKTQMPVPDPVSTVNITPPLSSGKGKEKTASTAPFARNGIQYQWPMGTDKKSYPYFDITSFTTKDIDFVGEEEQDGVKVYRFEQTVNPTELYPHIREALEADGELDKADEATLAPYRLKFAADVWGIQPTEEDKAKAAEAKAEEKKAQEADKPEGDEANKPEGEESEEAPKPEDNPEIELSRFYTVNRTIWVEPRTGVIVNGNEEIWQYYARNQEEADQIAQPENRQKELENPTRTAMYYPGKWNDESKQGQMKKAEDGFTKMETMGKTVPFILIPVGLILLIVGFVLARGSRKQAEYEREV</sequence>
<feature type="region of interest" description="Disordered" evidence="1">
    <location>
        <begin position="267"/>
        <end position="315"/>
    </location>
</feature>
<proteinExistence type="predicted"/>
<feature type="transmembrane region" description="Helical" evidence="2">
    <location>
        <begin position="406"/>
        <end position="425"/>
    </location>
</feature>
<reference evidence="3 4" key="1">
    <citation type="submission" date="2019-10" db="EMBL/GenBank/DDBJ databases">
        <title>Corynebacterium sp novel species isolated from the respiratory tract of Marmot.</title>
        <authorList>
            <person name="Zhang G."/>
        </authorList>
    </citation>
    <scope>NUCLEOTIDE SEQUENCE [LARGE SCALE GENOMIC DNA]</scope>
    <source>
        <strain evidence="3 4">336</strain>
    </source>
</reference>
<keyword evidence="2" id="KW-0472">Membrane</keyword>
<protein>
    <submittedName>
        <fullName evidence="3">DUF3068 domain-containing protein</fullName>
    </submittedName>
</protein>
<keyword evidence="2" id="KW-1133">Transmembrane helix</keyword>
<dbReference type="RefSeq" id="WP_151844732.1">
    <property type="nucleotide sequence ID" value="NZ_WBZJ01000003.1"/>
</dbReference>
<feature type="compositionally biased region" description="Basic and acidic residues" evidence="1">
    <location>
        <begin position="267"/>
        <end position="310"/>
    </location>
</feature>
<feature type="region of interest" description="Disordered" evidence="1">
    <location>
        <begin position="140"/>
        <end position="167"/>
    </location>
</feature>
<keyword evidence="4" id="KW-1185">Reference proteome</keyword>
<evidence type="ECO:0000256" key="1">
    <source>
        <dbReference type="SAM" id="MobiDB-lite"/>
    </source>
</evidence>
<evidence type="ECO:0000313" key="4">
    <source>
        <dbReference type="Proteomes" id="UP000436181"/>
    </source>
</evidence>
<evidence type="ECO:0000256" key="2">
    <source>
        <dbReference type="SAM" id="Phobius"/>
    </source>
</evidence>
<dbReference type="EMBL" id="WBZJ01000003">
    <property type="protein sequence ID" value="KAB3519973.1"/>
    <property type="molecule type" value="Genomic_DNA"/>
</dbReference>